<comment type="caution">
    <text evidence="1">The sequence shown here is derived from an EMBL/GenBank/DDBJ whole genome shotgun (WGS) entry which is preliminary data.</text>
</comment>
<protein>
    <submittedName>
        <fullName evidence="1">Uncharacterized protein</fullName>
    </submittedName>
</protein>
<dbReference type="OrthoDB" id="95964at2759"/>
<dbReference type="Proteomes" id="UP000803844">
    <property type="component" value="Unassembled WGS sequence"/>
</dbReference>
<feature type="non-terminal residue" evidence="1">
    <location>
        <position position="1"/>
    </location>
</feature>
<evidence type="ECO:0000313" key="2">
    <source>
        <dbReference type="Proteomes" id="UP000803844"/>
    </source>
</evidence>
<dbReference type="InterPro" id="IPR012337">
    <property type="entry name" value="RNaseH-like_sf"/>
</dbReference>
<evidence type="ECO:0000313" key="1">
    <source>
        <dbReference type="EMBL" id="KAF3764038.1"/>
    </source>
</evidence>
<dbReference type="RefSeq" id="XP_040774999.1">
    <property type="nucleotide sequence ID" value="XM_040917507.1"/>
</dbReference>
<gene>
    <name evidence="1" type="ORF">M406DRAFT_262363</name>
</gene>
<dbReference type="EMBL" id="MU032349">
    <property type="protein sequence ID" value="KAF3764038.1"/>
    <property type="molecule type" value="Genomic_DNA"/>
</dbReference>
<organism evidence="1 2">
    <name type="scientific">Cryphonectria parasitica (strain ATCC 38755 / EP155)</name>
    <dbReference type="NCBI Taxonomy" id="660469"/>
    <lineage>
        <taxon>Eukaryota</taxon>
        <taxon>Fungi</taxon>
        <taxon>Dikarya</taxon>
        <taxon>Ascomycota</taxon>
        <taxon>Pezizomycotina</taxon>
        <taxon>Sordariomycetes</taxon>
        <taxon>Sordariomycetidae</taxon>
        <taxon>Diaporthales</taxon>
        <taxon>Cryphonectriaceae</taxon>
        <taxon>Cryphonectria-Endothia species complex</taxon>
        <taxon>Cryphonectria</taxon>
    </lineage>
</organism>
<dbReference type="SUPFAM" id="SSF53098">
    <property type="entry name" value="Ribonuclease H-like"/>
    <property type="match status" value="1"/>
</dbReference>
<keyword evidence="2" id="KW-1185">Reference proteome</keyword>
<dbReference type="InterPro" id="IPR036397">
    <property type="entry name" value="RNaseH_sf"/>
</dbReference>
<sequence>PILSSQPFTRISINIQYIAEDSGYRYLAKACCNLTGYMLARSLKKAIAAEMRKFILEEIILVFGCSLKITINEESENKAEIAKIIRALGILLVQISSYNPHA</sequence>
<accession>A0A9P4XZT3</accession>
<proteinExistence type="predicted"/>
<dbReference type="AlphaFoldDB" id="A0A9P4XZT3"/>
<dbReference type="GO" id="GO:0003676">
    <property type="term" value="F:nucleic acid binding"/>
    <property type="evidence" value="ECO:0007669"/>
    <property type="project" value="InterPro"/>
</dbReference>
<name>A0A9P4XZT3_CRYP1</name>
<dbReference type="GeneID" id="63834636"/>
<dbReference type="Gene3D" id="3.30.420.10">
    <property type="entry name" value="Ribonuclease H-like superfamily/Ribonuclease H"/>
    <property type="match status" value="1"/>
</dbReference>
<reference evidence="1" key="1">
    <citation type="journal article" date="2020" name="Phytopathology">
        <title>Genome sequence of the chestnut blight fungus Cryphonectria parasitica EP155: A fundamental resource for an archetypical invasive plant pathogen.</title>
        <authorList>
            <person name="Crouch J.A."/>
            <person name="Dawe A."/>
            <person name="Aerts A."/>
            <person name="Barry K."/>
            <person name="Churchill A.C.L."/>
            <person name="Grimwood J."/>
            <person name="Hillman B."/>
            <person name="Milgroom M.G."/>
            <person name="Pangilinan J."/>
            <person name="Smith M."/>
            <person name="Salamov A."/>
            <person name="Schmutz J."/>
            <person name="Yadav J."/>
            <person name="Grigoriev I.V."/>
            <person name="Nuss D."/>
        </authorList>
    </citation>
    <scope>NUCLEOTIDE SEQUENCE</scope>
    <source>
        <strain evidence="1">EP155</strain>
    </source>
</reference>